<dbReference type="InterPro" id="IPR006553">
    <property type="entry name" value="Leu-rich_rpt_Cys-con_subtyp"/>
</dbReference>
<dbReference type="Pfam" id="PF12937">
    <property type="entry name" value="F-box-like"/>
    <property type="match status" value="1"/>
</dbReference>
<dbReference type="SUPFAM" id="SSF52047">
    <property type="entry name" value="RNI-like"/>
    <property type="match status" value="2"/>
</dbReference>
<dbReference type="SUPFAM" id="SSF48452">
    <property type="entry name" value="TPR-like"/>
    <property type="match status" value="1"/>
</dbReference>
<accession>M2RSP3</accession>
<dbReference type="PANTHER" id="PTHR22904:SF523">
    <property type="entry name" value="STRESS-INDUCED-PHOSPHOPROTEIN 1"/>
    <property type="match status" value="1"/>
</dbReference>
<gene>
    <name evidence="4" type="ORF">CERSUDRAFT_120822</name>
</gene>
<name>M2RSP3_CERS8</name>
<dbReference type="InterPro" id="IPR001810">
    <property type="entry name" value="F-box_dom"/>
</dbReference>
<keyword evidence="5" id="KW-1185">Reference proteome</keyword>
<dbReference type="InterPro" id="IPR032675">
    <property type="entry name" value="LRR_dom_sf"/>
</dbReference>
<dbReference type="OrthoDB" id="2423701at2759"/>
<reference evidence="4 5" key="1">
    <citation type="journal article" date="2012" name="Proc. Natl. Acad. Sci. U.S.A.">
        <title>Comparative genomics of Ceriporiopsis subvermispora and Phanerochaete chrysosporium provide insight into selective ligninolysis.</title>
        <authorList>
            <person name="Fernandez-Fueyo E."/>
            <person name="Ruiz-Duenas F.J."/>
            <person name="Ferreira P."/>
            <person name="Floudas D."/>
            <person name="Hibbett D.S."/>
            <person name="Canessa P."/>
            <person name="Larrondo L.F."/>
            <person name="James T.Y."/>
            <person name="Seelenfreund D."/>
            <person name="Lobos S."/>
            <person name="Polanco R."/>
            <person name="Tello M."/>
            <person name="Honda Y."/>
            <person name="Watanabe T."/>
            <person name="Watanabe T."/>
            <person name="Ryu J.S."/>
            <person name="Kubicek C.P."/>
            <person name="Schmoll M."/>
            <person name="Gaskell J."/>
            <person name="Hammel K.E."/>
            <person name="St John F.J."/>
            <person name="Vanden Wymelenberg A."/>
            <person name="Sabat G."/>
            <person name="Splinter BonDurant S."/>
            <person name="Syed K."/>
            <person name="Yadav J.S."/>
            <person name="Doddapaneni H."/>
            <person name="Subramanian V."/>
            <person name="Lavin J.L."/>
            <person name="Oguiza J.A."/>
            <person name="Perez G."/>
            <person name="Pisabarro A.G."/>
            <person name="Ramirez L."/>
            <person name="Santoyo F."/>
            <person name="Master E."/>
            <person name="Coutinho P.M."/>
            <person name="Henrissat B."/>
            <person name="Lombard V."/>
            <person name="Magnuson J.K."/>
            <person name="Kuees U."/>
            <person name="Hori C."/>
            <person name="Igarashi K."/>
            <person name="Samejima M."/>
            <person name="Held B.W."/>
            <person name="Barry K.W."/>
            <person name="LaButti K.M."/>
            <person name="Lapidus A."/>
            <person name="Lindquist E.A."/>
            <person name="Lucas S.M."/>
            <person name="Riley R."/>
            <person name="Salamov A.A."/>
            <person name="Hoffmeister D."/>
            <person name="Schwenk D."/>
            <person name="Hadar Y."/>
            <person name="Yarden O."/>
            <person name="de Vries R.P."/>
            <person name="Wiebenga A."/>
            <person name="Stenlid J."/>
            <person name="Eastwood D."/>
            <person name="Grigoriev I.V."/>
            <person name="Berka R.M."/>
            <person name="Blanchette R.A."/>
            <person name="Kersten P."/>
            <person name="Martinez A.T."/>
            <person name="Vicuna R."/>
            <person name="Cullen D."/>
        </authorList>
    </citation>
    <scope>NUCLEOTIDE SEQUENCE [LARGE SCALE GENOMIC DNA]</scope>
    <source>
        <strain evidence="4 5">B</strain>
    </source>
</reference>
<evidence type="ECO:0000256" key="1">
    <source>
        <dbReference type="ARBA" id="ARBA00022737"/>
    </source>
</evidence>
<evidence type="ECO:0000313" key="5">
    <source>
        <dbReference type="Proteomes" id="UP000016930"/>
    </source>
</evidence>
<dbReference type="SMART" id="SM00367">
    <property type="entry name" value="LRR_CC"/>
    <property type="match status" value="2"/>
</dbReference>
<feature type="domain" description="F-box" evidence="3">
    <location>
        <begin position="139"/>
        <end position="182"/>
    </location>
</feature>
<dbReference type="PANTHER" id="PTHR22904">
    <property type="entry name" value="TPR REPEAT CONTAINING PROTEIN"/>
    <property type="match status" value="1"/>
</dbReference>
<evidence type="ECO:0000313" key="4">
    <source>
        <dbReference type="EMBL" id="EMD41931.1"/>
    </source>
</evidence>
<dbReference type="Gene3D" id="1.25.40.10">
    <property type="entry name" value="Tetratricopeptide repeat domain"/>
    <property type="match status" value="1"/>
</dbReference>
<dbReference type="Gene3D" id="1.20.1280.50">
    <property type="match status" value="1"/>
</dbReference>
<protein>
    <recommendedName>
        <fullName evidence="3">F-box domain-containing protein</fullName>
    </recommendedName>
</protein>
<keyword evidence="2" id="KW-0802">TPR repeat</keyword>
<dbReference type="SUPFAM" id="SSF81383">
    <property type="entry name" value="F-box domain"/>
    <property type="match status" value="1"/>
</dbReference>
<evidence type="ECO:0000256" key="2">
    <source>
        <dbReference type="ARBA" id="ARBA00022803"/>
    </source>
</evidence>
<organism evidence="4 5">
    <name type="scientific">Ceriporiopsis subvermispora (strain B)</name>
    <name type="common">White-rot fungus</name>
    <name type="synonym">Gelatoporia subvermispora</name>
    <dbReference type="NCBI Taxonomy" id="914234"/>
    <lineage>
        <taxon>Eukaryota</taxon>
        <taxon>Fungi</taxon>
        <taxon>Dikarya</taxon>
        <taxon>Basidiomycota</taxon>
        <taxon>Agaricomycotina</taxon>
        <taxon>Agaricomycetes</taxon>
        <taxon>Polyporales</taxon>
        <taxon>Gelatoporiaceae</taxon>
        <taxon>Gelatoporia</taxon>
    </lineage>
</organism>
<dbReference type="EMBL" id="KB445791">
    <property type="protein sequence ID" value="EMD41931.1"/>
    <property type="molecule type" value="Genomic_DNA"/>
</dbReference>
<dbReference type="Proteomes" id="UP000016930">
    <property type="component" value="Unassembled WGS sequence"/>
</dbReference>
<proteinExistence type="predicted"/>
<dbReference type="AlphaFoldDB" id="M2RSP3"/>
<dbReference type="HOGENOM" id="CLU_511015_0_0_1"/>
<evidence type="ECO:0000259" key="3">
    <source>
        <dbReference type="Pfam" id="PF12937"/>
    </source>
</evidence>
<keyword evidence="1" id="KW-0677">Repeat</keyword>
<dbReference type="STRING" id="914234.M2RSP3"/>
<dbReference type="Gene3D" id="3.80.10.10">
    <property type="entry name" value="Ribonuclease Inhibitor"/>
    <property type="match status" value="1"/>
</dbReference>
<dbReference type="InterPro" id="IPR036047">
    <property type="entry name" value="F-box-like_dom_sf"/>
</dbReference>
<dbReference type="InterPro" id="IPR011990">
    <property type="entry name" value="TPR-like_helical_dom_sf"/>
</dbReference>
<sequence length="579" mass="65660">MATWKKSFQQGVQSFREGRLEDALTSFTAAIASEPGEYTLYDSRAAVYQRLQRFREALLDSKNVIDLAPDRWQGYSRSAHLFLKLKRFTSSLRMVDLALERLTNTDAKRRSELLSLKDQITTALEEKQKEASRTADHFGKLPLEIAGHIFSLVLNDNHSWVVQLAQVSTRWRAAILETPSLWGILVLSHRNPAKKARLWKQRSKGRVVELCIREQLHRTPWALDELRNIDLDALRTLRIEHFSVRLLRSHLPAFSSDILRNLDVLEVDRLTSSDTSSILWLWSEPEMQLQSLTVQNTSVDWPNLAENVRRLRRFAFQGPLYFNCTPDVLWLLHSNPELSELKLYIDNLIERNSSGRDPPDTVRLPRLLQLELQTVSRDQTLNNLLLSLELPALRTLRISKQVSSLDASLTHLLHSQSASSLTELRINRCHFSSSAMIQLLRSTPVLEILELSLIGGNQANVVLEALATPQLDGSTSDKDGHPSTTTLCPAIRHLDLSHCPCITGGPLIRLVKLRLPHQEGKPHELTLSSTAPPQSVEPITTLIIDGCTAVDAEILPWLRSQVPKVSCVYFSKENASWKR</sequence>
<dbReference type="GO" id="GO:0051879">
    <property type="term" value="F:Hsp90 protein binding"/>
    <property type="evidence" value="ECO:0007669"/>
    <property type="project" value="TreeGrafter"/>
</dbReference>